<keyword evidence="2" id="KW-0812">Transmembrane</keyword>
<name>A0A4P1QGH4_9BACT</name>
<feature type="transmembrane region" description="Helical" evidence="2">
    <location>
        <begin position="32"/>
        <end position="55"/>
    </location>
</feature>
<protein>
    <submittedName>
        <fullName evidence="3">Uncharacterized protein</fullName>
    </submittedName>
</protein>
<dbReference type="EMBL" id="CP008748">
    <property type="protein sequence ID" value="ASI53943.1"/>
    <property type="molecule type" value="Genomic_DNA"/>
</dbReference>
<keyword evidence="4" id="KW-1185">Reference proteome</keyword>
<evidence type="ECO:0000313" key="4">
    <source>
        <dbReference type="Proteomes" id="UP000264882"/>
    </source>
</evidence>
<organism evidence="3 4">
    <name type="scientific">Metamycoplasma hyosynoviae</name>
    <dbReference type="NCBI Taxonomy" id="29559"/>
    <lineage>
        <taxon>Bacteria</taxon>
        <taxon>Bacillati</taxon>
        <taxon>Mycoplasmatota</taxon>
        <taxon>Mycoplasmoidales</taxon>
        <taxon>Metamycoplasmataceae</taxon>
        <taxon>Metamycoplasma</taxon>
    </lineage>
</organism>
<feature type="region of interest" description="Disordered" evidence="1">
    <location>
        <begin position="1"/>
        <end position="23"/>
    </location>
</feature>
<reference evidence="3 4" key="1">
    <citation type="submission" date="2014-06" db="EMBL/GenBank/DDBJ databases">
        <title>The Whole Genome Sequence of Mycoplasma hyosynoviae strain ATCC 27095.</title>
        <authorList>
            <person name="Calcutt M.J."/>
            <person name="Foecking M.F."/>
        </authorList>
    </citation>
    <scope>NUCLEOTIDE SEQUENCE [LARGE SCALE GENOMIC DNA]</scope>
    <source>
        <strain evidence="3 4">M60</strain>
    </source>
</reference>
<accession>A0A4P1QGH4</accession>
<keyword evidence="2" id="KW-0472">Membrane</keyword>
<dbReference type="AlphaFoldDB" id="A0A4P1QGH4"/>
<dbReference type="RefSeq" id="WP_119863844.1">
    <property type="nucleotide sequence ID" value="NZ_CP008748.1"/>
</dbReference>
<gene>
    <name evidence="3" type="ORF">MHSN_01950</name>
</gene>
<evidence type="ECO:0000256" key="2">
    <source>
        <dbReference type="SAM" id="Phobius"/>
    </source>
</evidence>
<proteinExistence type="predicted"/>
<dbReference type="Proteomes" id="UP000264882">
    <property type="component" value="Chromosome"/>
</dbReference>
<evidence type="ECO:0000313" key="3">
    <source>
        <dbReference type="EMBL" id="ASI53943.1"/>
    </source>
</evidence>
<keyword evidence="2" id="KW-1133">Transmembrane helix</keyword>
<evidence type="ECO:0000256" key="1">
    <source>
        <dbReference type="SAM" id="MobiDB-lite"/>
    </source>
</evidence>
<dbReference type="KEGG" id="mhyv:MHSN_01950"/>
<sequence>MKEQEQKNLNNQEQSTQQNQDKVKIQTPKNKVIIWSTAGVAAAALSSVVSLTTVFSNQRKISFLDKVLQSIKIDVKDKEAKTKDDIKTIADFVSYNLDSKLYELIVETEEYQVNKQPLDKDKPYTTFRTKFAIRNKFTKAQSNYRIFEFRDIKPPKEKQQLNDLGKISENEVDRVNDKVKIEFINFNRGEHLASAVAAKDENGKYKHFNIYLKQDNNDTLQYEIVNVGVETNDNEAQAIFSYQLKVKSVDDEKFISDKLEIKFKDFAIPSSQLTNYLNSLNVAYKDAASTYIQDAIKEGIIEGTPLSNPNYQFEFESFEKLESEQKVKAKIKIVDKNTKESSEVREVEIVGFFDYKKIVADASLKINFDYNGKQNTFANSLDKIFLTSTLSSQQYSNNLEVVYYGSELKQEDENDPLKRTNAVVYYSIKDKKTQHLSEQKTYIIKGFKQYSTKVELDTYIDGVSTPISVNNANSIEASTINNFSQLKSNLKNTIEIDPGSVEISYPSDLVSIKVSFKIKEKDGRVDIFSKQVSKTITGFKMPQKLVEDLAQKITFEVANKSNTMAYDLWDKFSSVQVSNKDSRIEFQDTPSVKQTDKDKITITYKVKDTQNNSTISQEYSKTIFGFKVSDQNEDSFLYDVIERNGNKVAVLTGRTKDVFVVPAKIGSYKVIKANTLYANESNFSTSYFVEVEEGVEEIERLIINTYDEKYAQILGVKLPKSIKKIDTLIAGESGDLYYLEMYDNIEQINNLFSSYSNIYAKDVQYKPVKYNLSTGYYLGLKKERWTNFDINSNGYVNLKGSFRLKLLSTNQNNKKLHLREDNVNNKFYLQSNDGSKLYKFYDNKETLTTYNDDLSYSWLAKNAFTGNKIINFTLNANNLNKLDHFMFDFTNKDLKVVDLRNHKKDNFNFEMIADANTIDELFLPDFENNNGQNVMNYTLKNYNAITKLHLPKNVKQISTTIITGKGRLKQINLNELTMLEVIGEENKNYPVFAHSFGEIVELDFTKSTKLKLINRRAFNWISVNLKLPMVEKIERFFYYGSVKRYEMNNWINDNNSTNWANVELDFYAKITISIKGYTKKPDRWSDYWAGQFWKQNQPNGVQQQGFEIKWNQ</sequence>